<organism evidence="1 2">
    <name type="scientific">Armillaria ostoyae</name>
    <name type="common">Armillaria root rot fungus</name>
    <dbReference type="NCBI Taxonomy" id="47428"/>
    <lineage>
        <taxon>Eukaryota</taxon>
        <taxon>Fungi</taxon>
        <taxon>Dikarya</taxon>
        <taxon>Basidiomycota</taxon>
        <taxon>Agaricomycotina</taxon>
        <taxon>Agaricomycetes</taxon>
        <taxon>Agaricomycetidae</taxon>
        <taxon>Agaricales</taxon>
        <taxon>Marasmiineae</taxon>
        <taxon>Physalacriaceae</taxon>
        <taxon>Armillaria</taxon>
    </lineage>
</organism>
<reference evidence="2" key="1">
    <citation type="journal article" date="2017" name="Nat. Ecol. Evol.">
        <title>Genome expansion and lineage-specific genetic innovations in the forest pathogenic fungi Armillaria.</title>
        <authorList>
            <person name="Sipos G."/>
            <person name="Prasanna A.N."/>
            <person name="Walter M.C."/>
            <person name="O'Connor E."/>
            <person name="Balint B."/>
            <person name="Krizsan K."/>
            <person name="Kiss B."/>
            <person name="Hess J."/>
            <person name="Varga T."/>
            <person name="Slot J."/>
            <person name="Riley R."/>
            <person name="Boka B."/>
            <person name="Rigling D."/>
            <person name="Barry K."/>
            <person name="Lee J."/>
            <person name="Mihaltcheva S."/>
            <person name="LaButti K."/>
            <person name="Lipzen A."/>
            <person name="Waldron R."/>
            <person name="Moloney N.M."/>
            <person name="Sperisen C."/>
            <person name="Kredics L."/>
            <person name="Vagvoelgyi C."/>
            <person name="Patrignani A."/>
            <person name="Fitzpatrick D."/>
            <person name="Nagy I."/>
            <person name="Doyle S."/>
            <person name="Anderson J.B."/>
            <person name="Grigoriev I.V."/>
            <person name="Gueldener U."/>
            <person name="Muensterkoetter M."/>
            <person name="Nagy L.G."/>
        </authorList>
    </citation>
    <scope>NUCLEOTIDE SEQUENCE [LARGE SCALE GENOMIC DNA]</scope>
    <source>
        <strain evidence="2">C18/9</strain>
    </source>
</reference>
<dbReference type="AlphaFoldDB" id="A0A284S8I6"/>
<protein>
    <submittedName>
        <fullName evidence="1">Uncharacterized protein</fullName>
    </submittedName>
</protein>
<dbReference type="OrthoDB" id="10429698at2759"/>
<keyword evidence="2" id="KW-1185">Reference proteome</keyword>
<evidence type="ECO:0000313" key="2">
    <source>
        <dbReference type="Proteomes" id="UP000219338"/>
    </source>
</evidence>
<proteinExistence type="predicted"/>
<accession>A0A284S8I6</accession>
<name>A0A284S8I6_ARMOS</name>
<dbReference type="EMBL" id="FUEG01000042">
    <property type="protein sequence ID" value="SJL17298.1"/>
    <property type="molecule type" value="Genomic_DNA"/>
</dbReference>
<dbReference type="Proteomes" id="UP000219338">
    <property type="component" value="Unassembled WGS sequence"/>
</dbReference>
<sequence>MFIHANNDCHHMIFVSYFAVVATPTPRYSMNAPKFKGWHYDAFAGVVPRWRIHGRDLEKTIPTPIINFESINSILSSHVHFPSATLTAPISMAIHSASHLMMSP</sequence>
<evidence type="ECO:0000313" key="1">
    <source>
        <dbReference type="EMBL" id="SJL17298.1"/>
    </source>
</evidence>
<gene>
    <name evidence="1" type="ORF">ARMOST_20847</name>
</gene>